<evidence type="ECO:0000313" key="4">
    <source>
        <dbReference type="Proteomes" id="UP000678317"/>
    </source>
</evidence>
<accession>A0ABS3SDD0</accession>
<evidence type="ECO:0000256" key="1">
    <source>
        <dbReference type="SAM" id="MobiDB-lite"/>
    </source>
</evidence>
<feature type="region of interest" description="Disordered" evidence="1">
    <location>
        <begin position="26"/>
        <end position="54"/>
    </location>
</feature>
<dbReference type="Proteomes" id="UP000678317">
    <property type="component" value="Unassembled WGS sequence"/>
</dbReference>
<dbReference type="PROSITE" id="PS51257">
    <property type="entry name" value="PROKAR_LIPOPROTEIN"/>
    <property type="match status" value="1"/>
</dbReference>
<evidence type="ECO:0008006" key="5">
    <source>
        <dbReference type="Google" id="ProtNLM"/>
    </source>
</evidence>
<comment type="caution">
    <text evidence="3">The sequence shown here is derived from an EMBL/GenBank/DDBJ whole genome shotgun (WGS) entry which is preliminary data.</text>
</comment>
<organism evidence="3 4">
    <name type="scientific">Cellulomonas fengjieae</name>
    <dbReference type="NCBI Taxonomy" id="2819978"/>
    <lineage>
        <taxon>Bacteria</taxon>
        <taxon>Bacillati</taxon>
        <taxon>Actinomycetota</taxon>
        <taxon>Actinomycetes</taxon>
        <taxon>Micrococcales</taxon>
        <taxon>Cellulomonadaceae</taxon>
        <taxon>Cellulomonas</taxon>
    </lineage>
</organism>
<proteinExistence type="predicted"/>
<protein>
    <recommendedName>
        <fullName evidence="5">Lipoprotein</fullName>
    </recommendedName>
</protein>
<name>A0ABS3SDD0_9CELL</name>
<keyword evidence="2" id="KW-0732">Signal</keyword>
<gene>
    <name evidence="3" type="ORF">J4035_01645</name>
</gene>
<feature type="chain" id="PRO_5045520617" description="Lipoprotein" evidence="2">
    <location>
        <begin position="31"/>
        <end position="167"/>
    </location>
</feature>
<dbReference type="EMBL" id="JAGFBM010000001">
    <property type="protein sequence ID" value="MBO3083329.1"/>
    <property type="molecule type" value="Genomic_DNA"/>
</dbReference>
<reference evidence="3 4" key="1">
    <citation type="submission" date="2021-03" db="EMBL/GenBank/DDBJ databases">
        <title>novel species in genus Cellulomonas.</title>
        <authorList>
            <person name="Zhang G."/>
        </authorList>
    </citation>
    <scope>NUCLEOTIDE SEQUENCE [LARGE SCALE GENOMIC DNA]</scope>
    <source>
        <strain evidence="4">zg-ZUI188</strain>
    </source>
</reference>
<evidence type="ECO:0000256" key="2">
    <source>
        <dbReference type="SAM" id="SignalP"/>
    </source>
</evidence>
<feature type="signal peptide" evidence="2">
    <location>
        <begin position="1"/>
        <end position="30"/>
    </location>
</feature>
<keyword evidence="4" id="KW-1185">Reference proteome</keyword>
<dbReference type="RefSeq" id="WP_208288272.1">
    <property type="nucleotide sequence ID" value="NZ_CP074404.1"/>
</dbReference>
<sequence>MSRTARTTNLTRVAVAALVAVTMTGCSSSADEQEPTTKESTSAAPEEKESATPDPLEEQAVALDTYVAQLQAQIPELQSAFDDMYSKIDIVGVQPDAVEFSYVYLEQLDAAATASGLDSMAETLQATCDSTMFPEMESAGITIDPKVIYTYYNADGSLIWTRTFSKS</sequence>
<evidence type="ECO:0000313" key="3">
    <source>
        <dbReference type="EMBL" id="MBO3083329.1"/>
    </source>
</evidence>